<protein>
    <submittedName>
        <fullName evidence="1">Uncharacterized protein</fullName>
    </submittedName>
</protein>
<dbReference type="Proteomes" id="UP000007015">
    <property type="component" value="Chromosome 8"/>
</dbReference>
<proteinExistence type="predicted"/>
<accession>A2YSZ3</accession>
<dbReference type="Gramene" id="BGIOSGA027367-TA">
    <property type="protein sequence ID" value="BGIOSGA027367-PA"/>
    <property type="gene ID" value="BGIOSGA027367"/>
</dbReference>
<dbReference type="AlphaFoldDB" id="A2YSZ3"/>
<organism evidence="1 2">
    <name type="scientific">Oryza sativa subsp. indica</name>
    <name type="common">Rice</name>
    <dbReference type="NCBI Taxonomy" id="39946"/>
    <lineage>
        <taxon>Eukaryota</taxon>
        <taxon>Viridiplantae</taxon>
        <taxon>Streptophyta</taxon>
        <taxon>Embryophyta</taxon>
        <taxon>Tracheophyta</taxon>
        <taxon>Spermatophyta</taxon>
        <taxon>Magnoliopsida</taxon>
        <taxon>Liliopsida</taxon>
        <taxon>Poales</taxon>
        <taxon>Poaceae</taxon>
        <taxon>BOP clade</taxon>
        <taxon>Oryzoideae</taxon>
        <taxon>Oryzeae</taxon>
        <taxon>Oryzinae</taxon>
        <taxon>Oryza</taxon>
        <taxon>Oryza sativa</taxon>
    </lineage>
</organism>
<evidence type="ECO:0000313" key="2">
    <source>
        <dbReference type="Proteomes" id="UP000007015"/>
    </source>
</evidence>
<keyword evidence="2" id="KW-1185">Reference proteome</keyword>
<name>A2YSZ3_ORYSI</name>
<dbReference type="STRING" id="39946.A2YSZ3"/>
<evidence type="ECO:0000313" key="1">
    <source>
        <dbReference type="EMBL" id="EAZ06204.1"/>
    </source>
</evidence>
<dbReference type="HOGENOM" id="CLU_2203873_0_0_1"/>
<dbReference type="EMBL" id="CM000133">
    <property type="protein sequence ID" value="EAZ06204.1"/>
    <property type="molecule type" value="Genomic_DNA"/>
</dbReference>
<gene>
    <name evidence="1" type="ORF">OsI_28444</name>
</gene>
<reference evidence="1 2" key="1">
    <citation type="journal article" date="2005" name="PLoS Biol.">
        <title>The genomes of Oryza sativa: a history of duplications.</title>
        <authorList>
            <person name="Yu J."/>
            <person name="Wang J."/>
            <person name="Lin W."/>
            <person name="Li S."/>
            <person name="Li H."/>
            <person name="Zhou J."/>
            <person name="Ni P."/>
            <person name="Dong W."/>
            <person name="Hu S."/>
            <person name="Zeng C."/>
            <person name="Zhang J."/>
            <person name="Zhang Y."/>
            <person name="Li R."/>
            <person name="Xu Z."/>
            <person name="Li S."/>
            <person name="Li X."/>
            <person name="Zheng H."/>
            <person name="Cong L."/>
            <person name="Lin L."/>
            <person name="Yin J."/>
            <person name="Geng J."/>
            <person name="Li G."/>
            <person name="Shi J."/>
            <person name="Liu J."/>
            <person name="Lv H."/>
            <person name="Li J."/>
            <person name="Wang J."/>
            <person name="Deng Y."/>
            <person name="Ran L."/>
            <person name="Shi X."/>
            <person name="Wang X."/>
            <person name="Wu Q."/>
            <person name="Li C."/>
            <person name="Ren X."/>
            <person name="Wang J."/>
            <person name="Wang X."/>
            <person name="Li D."/>
            <person name="Liu D."/>
            <person name="Zhang X."/>
            <person name="Ji Z."/>
            <person name="Zhao W."/>
            <person name="Sun Y."/>
            <person name="Zhang Z."/>
            <person name="Bao J."/>
            <person name="Han Y."/>
            <person name="Dong L."/>
            <person name="Ji J."/>
            <person name="Chen P."/>
            <person name="Wu S."/>
            <person name="Liu J."/>
            <person name="Xiao Y."/>
            <person name="Bu D."/>
            <person name="Tan J."/>
            <person name="Yang L."/>
            <person name="Ye C."/>
            <person name="Zhang J."/>
            <person name="Xu J."/>
            <person name="Zhou Y."/>
            <person name="Yu Y."/>
            <person name="Zhang B."/>
            <person name="Zhuang S."/>
            <person name="Wei H."/>
            <person name="Liu B."/>
            <person name="Lei M."/>
            <person name="Yu H."/>
            <person name="Li Y."/>
            <person name="Xu H."/>
            <person name="Wei S."/>
            <person name="He X."/>
            <person name="Fang L."/>
            <person name="Zhang Z."/>
            <person name="Zhang Y."/>
            <person name="Huang X."/>
            <person name="Su Z."/>
            <person name="Tong W."/>
            <person name="Li J."/>
            <person name="Tong Z."/>
            <person name="Li S."/>
            <person name="Ye J."/>
            <person name="Wang L."/>
            <person name="Fang L."/>
            <person name="Lei T."/>
            <person name="Chen C."/>
            <person name="Chen H."/>
            <person name="Xu Z."/>
            <person name="Li H."/>
            <person name="Huang H."/>
            <person name="Zhang F."/>
            <person name="Xu H."/>
            <person name="Li N."/>
            <person name="Zhao C."/>
            <person name="Li S."/>
            <person name="Dong L."/>
            <person name="Huang Y."/>
            <person name="Li L."/>
            <person name="Xi Y."/>
            <person name="Qi Q."/>
            <person name="Li W."/>
            <person name="Zhang B."/>
            <person name="Hu W."/>
            <person name="Zhang Y."/>
            <person name="Tian X."/>
            <person name="Jiao Y."/>
            <person name="Liang X."/>
            <person name="Jin J."/>
            <person name="Gao L."/>
            <person name="Zheng W."/>
            <person name="Hao B."/>
            <person name="Liu S."/>
            <person name="Wang W."/>
            <person name="Yuan L."/>
            <person name="Cao M."/>
            <person name="McDermott J."/>
            <person name="Samudrala R."/>
            <person name="Wang J."/>
            <person name="Wong G.K."/>
            <person name="Yang H."/>
        </authorList>
    </citation>
    <scope>NUCLEOTIDE SEQUENCE [LARGE SCALE GENOMIC DNA]</scope>
    <source>
        <strain evidence="2">cv. 93-11</strain>
    </source>
</reference>
<sequence>MDTIEECSVDDGRRLMLMGSRILVGVPNNSRGCSELLSWAIRVVARPNDSVVAVHVLGGRGRKYRLQKANAFVIYMLGEFVETCEAQTGEI</sequence>